<dbReference type="SUPFAM" id="SSF57938">
    <property type="entry name" value="DnaJ/Hsp40 cysteine-rich domain"/>
    <property type="match status" value="1"/>
</dbReference>
<dbReference type="Proteomes" id="UP001497392">
    <property type="component" value="Unassembled WGS sequence"/>
</dbReference>
<dbReference type="Gene3D" id="2.10.230.10">
    <property type="entry name" value="Heat shock protein DnaJ, cysteine-rich domain"/>
    <property type="match status" value="1"/>
</dbReference>
<protein>
    <submittedName>
        <fullName evidence="1">G11689 protein</fullName>
    </submittedName>
</protein>
<dbReference type="InterPro" id="IPR036410">
    <property type="entry name" value="HSP_DnaJ_Cys-rich_dom_sf"/>
</dbReference>
<sequence>MSLIRNKDWRIQAFGGLFGGGKKDTSGKKAKPCKKCKSTGSITCPGCKGSGKNKQNGNVFERWKCYDCQGFGQVSCPACGGKGLTPEQRGER</sequence>
<dbReference type="EMBL" id="CAXHTA020000018">
    <property type="protein sequence ID" value="CAL5228535.1"/>
    <property type="molecule type" value="Genomic_DNA"/>
</dbReference>
<reference evidence="1 2" key="1">
    <citation type="submission" date="2024-06" db="EMBL/GenBank/DDBJ databases">
        <authorList>
            <person name="Kraege A."/>
            <person name="Thomma B."/>
        </authorList>
    </citation>
    <scope>NUCLEOTIDE SEQUENCE [LARGE SCALE GENOMIC DNA]</scope>
</reference>
<organism evidence="1 2">
    <name type="scientific">Coccomyxa viridis</name>
    <dbReference type="NCBI Taxonomy" id="1274662"/>
    <lineage>
        <taxon>Eukaryota</taxon>
        <taxon>Viridiplantae</taxon>
        <taxon>Chlorophyta</taxon>
        <taxon>core chlorophytes</taxon>
        <taxon>Trebouxiophyceae</taxon>
        <taxon>Trebouxiophyceae incertae sedis</taxon>
        <taxon>Coccomyxaceae</taxon>
        <taxon>Coccomyxa</taxon>
    </lineage>
</organism>
<evidence type="ECO:0000313" key="1">
    <source>
        <dbReference type="EMBL" id="CAL5228535.1"/>
    </source>
</evidence>
<dbReference type="Gene3D" id="2.60.260.20">
    <property type="entry name" value="Urease metallochaperone UreE, N-terminal domain"/>
    <property type="match status" value="1"/>
</dbReference>
<evidence type="ECO:0000313" key="2">
    <source>
        <dbReference type="Proteomes" id="UP001497392"/>
    </source>
</evidence>
<accession>A0ABP1GB52</accession>
<comment type="caution">
    <text evidence="1">The sequence shown here is derived from an EMBL/GenBank/DDBJ whole genome shotgun (WGS) entry which is preliminary data.</text>
</comment>
<gene>
    <name evidence="1" type="primary">g11689</name>
    <name evidence="1" type="ORF">VP750_LOCUS10441</name>
</gene>
<proteinExistence type="predicted"/>
<name>A0ABP1GB52_9CHLO</name>
<keyword evidence="2" id="KW-1185">Reference proteome</keyword>